<proteinExistence type="predicted"/>
<evidence type="ECO:0000313" key="3">
    <source>
        <dbReference type="Proteomes" id="UP001056384"/>
    </source>
</evidence>
<dbReference type="Proteomes" id="UP001056384">
    <property type="component" value="Chromosome 14"/>
</dbReference>
<organism evidence="2 3">
    <name type="scientific">Septoria linicola</name>
    <dbReference type="NCBI Taxonomy" id="215465"/>
    <lineage>
        <taxon>Eukaryota</taxon>
        <taxon>Fungi</taxon>
        <taxon>Dikarya</taxon>
        <taxon>Ascomycota</taxon>
        <taxon>Pezizomycotina</taxon>
        <taxon>Dothideomycetes</taxon>
        <taxon>Dothideomycetidae</taxon>
        <taxon>Mycosphaerellales</taxon>
        <taxon>Mycosphaerellaceae</taxon>
        <taxon>Septoria</taxon>
    </lineage>
</organism>
<feature type="compositionally biased region" description="Polar residues" evidence="1">
    <location>
        <begin position="45"/>
        <end position="60"/>
    </location>
</feature>
<sequence>MPLAPQTGAKRKRSPPSTPLSSEHATQCHVIPSRKRGRKGEPAQTLKSDSLSTSKNSGASPQAWYAASQRSMGASKSPQCIDHQHGLAQPGICACQSHLGSPGATTKPWYDSRRPMSTLAHLSGPFCPPSIATDGESVDVAAPRDTNAIKDNIGFGKADDTVRNVGPMLRTLPYGNSDSLLNGLDEQTGNVDHWMAFLSQD</sequence>
<feature type="region of interest" description="Disordered" evidence="1">
    <location>
        <begin position="1"/>
        <end position="70"/>
    </location>
</feature>
<evidence type="ECO:0000256" key="1">
    <source>
        <dbReference type="SAM" id="MobiDB-lite"/>
    </source>
</evidence>
<keyword evidence="3" id="KW-1185">Reference proteome</keyword>
<dbReference type="AlphaFoldDB" id="A0A9Q9B2B2"/>
<name>A0A9Q9B2B2_9PEZI</name>
<dbReference type="EMBL" id="CP099431">
    <property type="protein sequence ID" value="USW59644.1"/>
    <property type="molecule type" value="Genomic_DNA"/>
</dbReference>
<protein>
    <submittedName>
        <fullName evidence="2">Uncharacterized protein</fullName>
    </submittedName>
</protein>
<gene>
    <name evidence="2" type="ORF">Slin15195_G129630</name>
</gene>
<evidence type="ECO:0000313" key="2">
    <source>
        <dbReference type="EMBL" id="USW59644.1"/>
    </source>
</evidence>
<accession>A0A9Q9B2B2</accession>
<reference evidence="2" key="1">
    <citation type="submission" date="2022-06" db="EMBL/GenBank/DDBJ databases">
        <title>Complete genome sequences of two strains of the flax pathogen Septoria linicola.</title>
        <authorList>
            <person name="Lapalu N."/>
            <person name="Simon A."/>
            <person name="Demenou B."/>
            <person name="Paumier D."/>
            <person name="Guillot M.-P."/>
            <person name="Gout L."/>
            <person name="Valade R."/>
        </authorList>
    </citation>
    <scope>NUCLEOTIDE SEQUENCE</scope>
    <source>
        <strain evidence="2">SE15195</strain>
    </source>
</reference>